<reference evidence="6 8" key="1">
    <citation type="submission" date="2019-07" db="EMBL/GenBank/DDBJ databases">
        <title>Whole genome shotgun sequence of Aliivibrio fischeri NBRC 101058.</title>
        <authorList>
            <person name="Hosoyama A."/>
            <person name="Uohara A."/>
            <person name="Ohji S."/>
            <person name="Ichikawa N."/>
        </authorList>
    </citation>
    <scope>NUCLEOTIDE SEQUENCE [LARGE SCALE GENOMIC DNA]</scope>
    <source>
        <strain evidence="6 8">NBRC 101058</strain>
    </source>
</reference>
<evidence type="ECO:0000259" key="5">
    <source>
        <dbReference type="PROSITE" id="PS51123"/>
    </source>
</evidence>
<dbReference type="InterPro" id="IPR036737">
    <property type="entry name" value="OmpA-like_sf"/>
</dbReference>
<dbReference type="Proteomes" id="UP000448038">
    <property type="component" value="Unassembled WGS sequence"/>
</dbReference>
<dbReference type="EMBL" id="WOBN01000038">
    <property type="protein sequence ID" value="MUK51148.1"/>
    <property type="molecule type" value="Genomic_DNA"/>
</dbReference>
<dbReference type="CDD" id="cd07185">
    <property type="entry name" value="OmpA_C-like"/>
    <property type="match status" value="1"/>
</dbReference>
<accession>A0A510UG63</accession>
<reference evidence="7 9" key="2">
    <citation type="submission" date="2019-11" db="EMBL/GenBank/DDBJ databases">
        <title>Using colonization assays and comparative genomics to discover symbiosis behaviors and factors in Vibrio fischeri.</title>
        <authorList>
            <person name="Bongrand C."/>
            <person name="Moriano-Gutierrez S."/>
            <person name="Arevalo P."/>
            <person name="Mcfall-Ngai M."/>
            <person name="Visick K."/>
            <person name="Polz M.F."/>
            <person name="Ruby E.G."/>
        </authorList>
    </citation>
    <scope>NUCLEOTIDE SEQUENCE [LARGE SCALE GENOMIC DNA]</scope>
    <source>
        <strain evidence="7">Emors.4.1</strain>
        <strain evidence="9">emors.4.1</strain>
    </source>
</reference>
<evidence type="ECO:0000313" key="7">
    <source>
        <dbReference type="EMBL" id="MUK51148.1"/>
    </source>
</evidence>
<evidence type="ECO:0000313" key="8">
    <source>
        <dbReference type="Proteomes" id="UP000321787"/>
    </source>
</evidence>
<evidence type="ECO:0000256" key="4">
    <source>
        <dbReference type="PROSITE-ProRule" id="PRU00473"/>
    </source>
</evidence>
<sequence length="184" mass="20310">MKKQLLGIIISASLLMGCQSTSDDEMADIAETPTVASFVDYHNEQLQQFVTEDIGSVAQTNEEIIILLNGDKSFDSGSIEIKNESKLVLSQLAKLLNDKPESEVFIAGHTDSRGSKKFNMSLSNQRADSVLALLEENGVDGNRINTYGFGESEPIATNINAEGRKKNRRIEIRITPITELFDEE</sequence>
<evidence type="ECO:0000313" key="6">
    <source>
        <dbReference type="EMBL" id="GEK13583.1"/>
    </source>
</evidence>
<dbReference type="PANTHER" id="PTHR30329:SF21">
    <property type="entry name" value="LIPOPROTEIN YIAD-RELATED"/>
    <property type="match status" value="1"/>
</dbReference>
<evidence type="ECO:0000313" key="9">
    <source>
        <dbReference type="Proteomes" id="UP000448038"/>
    </source>
</evidence>
<dbReference type="PRINTS" id="PR01023">
    <property type="entry name" value="NAFLGMOTY"/>
</dbReference>
<dbReference type="Pfam" id="PF00691">
    <property type="entry name" value="OmpA"/>
    <property type="match status" value="1"/>
</dbReference>
<dbReference type="InterPro" id="IPR006665">
    <property type="entry name" value="OmpA-like"/>
</dbReference>
<dbReference type="OMA" id="TADNQLH"/>
<keyword evidence="3" id="KW-0998">Cell outer membrane</keyword>
<dbReference type="PROSITE" id="PS51123">
    <property type="entry name" value="OMPA_2"/>
    <property type="match status" value="1"/>
</dbReference>
<dbReference type="PANTHER" id="PTHR30329">
    <property type="entry name" value="STATOR ELEMENT OF FLAGELLAR MOTOR COMPLEX"/>
    <property type="match status" value="1"/>
</dbReference>
<dbReference type="GeneID" id="54165912"/>
<dbReference type="InterPro" id="IPR006664">
    <property type="entry name" value="OMP_bac"/>
</dbReference>
<evidence type="ECO:0000256" key="2">
    <source>
        <dbReference type="ARBA" id="ARBA00023136"/>
    </source>
</evidence>
<evidence type="ECO:0000256" key="3">
    <source>
        <dbReference type="ARBA" id="ARBA00023237"/>
    </source>
</evidence>
<dbReference type="PROSITE" id="PS51257">
    <property type="entry name" value="PROKAR_LIPOPROTEIN"/>
    <property type="match status" value="1"/>
</dbReference>
<dbReference type="Gene3D" id="3.30.1330.60">
    <property type="entry name" value="OmpA-like domain"/>
    <property type="match status" value="1"/>
</dbReference>
<keyword evidence="2 4" id="KW-0472">Membrane</keyword>
<dbReference type="RefSeq" id="WP_011263435.1">
    <property type="nucleotide sequence ID" value="NZ_BJTZ01000007.1"/>
</dbReference>
<proteinExistence type="predicted"/>
<dbReference type="AlphaFoldDB" id="A0A510UG63"/>
<name>A0A510UG63_ALIFS</name>
<dbReference type="SUPFAM" id="SSF103088">
    <property type="entry name" value="OmpA-like"/>
    <property type="match status" value="1"/>
</dbReference>
<dbReference type="Proteomes" id="UP000321787">
    <property type="component" value="Unassembled WGS sequence"/>
</dbReference>
<feature type="domain" description="OmpA-like" evidence="5">
    <location>
        <begin position="61"/>
        <end position="178"/>
    </location>
</feature>
<protein>
    <submittedName>
        <fullName evidence="6">Membrane protein</fullName>
    </submittedName>
    <submittedName>
        <fullName evidence="7">OmpA family protein</fullName>
    </submittedName>
</protein>
<comment type="subcellular location">
    <subcellularLocation>
        <location evidence="1">Cell outer membrane</location>
    </subcellularLocation>
</comment>
<dbReference type="GO" id="GO:0009279">
    <property type="term" value="C:cell outer membrane"/>
    <property type="evidence" value="ECO:0007669"/>
    <property type="project" value="UniProtKB-SubCell"/>
</dbReference>
<gene>
    <name evidence="6" type="ORF">AFI02nite_16190</name>
    <name evidence="7" type="ORF">GNP88_18620</name>
</gene>
<dbReference type="EMBL" id="BJTZ01000007">
    <property type="protein sequence ID" value="GEK13583.1"/>
    <property type="molecule type" value="Genomic_DNA"/>
</dbReference>
<comment type="caution">
    <text evidence="6">The sequence shown here is derived from an EMBL/GenBank/DDBJ whole genome shotgun (WGS) entry which is preliminary data.</text>
</comment>
<dbReference type="InterPro" id="IPR050330">
    <property type="entry name" value="Bact_OuterMem_StrucFunc"/>
</dbReference>
<evidence type="ECO:0000256" key="1">
    <source>
        <dbReference type="ARBA" id="ARBA00004442"/>
    </source>
</evidence>
<organism evidence="6 8">
    <name type="scientific">Aliivibrio fischeri</name>
    <name type="common">Vibrio fischeri</name>
    <dbReference type="NCBI Taxonomy" id="668"/>
    <lineage>
        <taxon>Bacteria</taxon>
        <taxon>Pseudomonadati</taxon>
        <taxon>Pseudomonadota</taxon>
        <taxon>Gammaproteobacteria</taxon>
        <taxon>Vibrionales</taxon>
        <taxon>Vibrionaceae</taxon>
        <taxon>Aliivibrio</taxon>
    </lineage>
</organism>
<dbReference type="PRINTS" id="PR01021">
    <property type="entry name" value="OMPADOMAIN"/>
</dbReference>